<dbReference type="AlphaFoldDB" id="X1HLQ6"/>
<reference evidence="3" key="1">
    <citation type="journal article" date="2014" name="Front. Microbiol.">
        <title>High frequency of phylogenetically diverse reductive dehalogenase-homologous genes in deep subseafloor sedimentary metagenomes.</title>
        <authorList>
            <person name="Kawai M."/>
            <person name="Futagami T."/>
            <person name="Toyoda A."/>
            <person name="Takaki Y."/>
            <person name="Nishi S."/>
            <person name="Hori S."/>
            <person name="Arai W."/>
            <person name="Tsubouchi T."/>
            <person name="Morono Y."/>
            <person name="Uchiyama I."/>
            <person name="Ito T."/>
            <person name="Fujiyama A."/>
            <person name="Inagaki F."/>
            <person name="Takami H."/>
        </authorList>
    </citation>
    <scope>NUCLEOTIDE SEQUENCE</scope>
    <source>
        <strain evidence="3">Expedition CK06-06</strain>
    </source>
</reference>
<dbReference type="PANTHER" id="PTHR33393:SF13">
    <property type="entry name" value="PGA BIOSYNTHESIS PROTEIN CAPA"/>
    <property type="match status" value="1"/>
</dbReference>
<dbReference type="InterPro" id="IPR052169">
    <property type="entry name" value="CW_Biosynth-Accessory"/>
</dbReference>
<comment type="caution">
    <text evidence="3">The sequence shown here is derived from an EMBL/GenBank/DDBJ whole genome shotgun (WGS) entry which is preliminary data.</text>
</comment>
<dbReference type="Pfam" id="PF09587">
    <property type="entry name" value="PGA_cap"/>
    <property type="match status" value="1"/>
</dbReference>
<feature type="non-terminal residue" evidence="3">
    <location>
        <position position="270"/>
    </location>
</feature>
<dbReference type="PANTHER" id="PTHR33393">
    <property type="entry name" value="POLYGLUTAMINE SYNTHESIS ACCESSORY PROTEIN RV0574C-RELATED"/>
    <property type="match status" value="1"/>
</dbReference>
<name>X1HLQ6_9ZZZZ</name>
<protein>
    <recommendedName>
        <fullName evidence="2">Capsule synthesis protein CapA domain-containing protein</fullName>
    </recommendedName>
</protein>
<feature type="non-terminal residue" evidence="3">
    <location>
        <position position="1"/>
    </location>
</feature>
<dbReference type="InterPro" id="IPR029052">
    <property type="entry name" value="Metallo-depent_PP-like"/>
</dbReference>
<organism evidence="3">
    <name type="scientific">marine sediment metagenome</name>
    <dbReference type="NCBI Taxonomy" id="412755"/>
    <lineage>
        <taxon>unclassified sequences</taxon>
        <taxon>metagenomes</taxon>
        <taxon>ecological metagenomes</taxon>
    </lineage>
</organism>
<accession>X1HLQ6</accession>
<sequence>LQSLNIKVVTLANNHILDVNPSPVGTIQFLKDGGIEACGAGKNIEEAGKPVLLRHGNEEYVFLAFGWETIQCVAASRNRPGVNPLRPKHVLESVRNGRRAHPDARIVLLMHWNYELELYPQPMHRQLSFAAVEAGASAVIGSHSHCVQGVEICGDAPIVHGLGNWFLPDGVFFGGRLAYPDFAKRQLAFEWDADSGEMACHWFEYQAVNHNVTFIKSEELTESQWIEELTPYRSMDQEDYAEWFRLHRRKRILLPVYTRFNQTLLNWIKD</sequence>
<evidence type="ECO:0000313" key="3">
    <source>
        <dbReference type="EMBL" id="GAH71061.1"/>
    </source>
</evidence>
<feature type="domain" description="Capsule synthesis protein CapA" evidence="2">
    <location>
        <begin position="1"/>
        <end position="169"/>
    </location>
</feature>
<gene>
    <name evidence="3" type="ORF">S03H2_43522</name>
</gene>
<dbReference type="SUPFAM" id="SSF56300">
    <property type="entry name" value="Metallo-dependent phosphatases"/>
    <property type="match status" value="1"/>
</dbReference>
<evidence type="ECO:0000259" key="2">
    <source>
        <dbReference type="SMART" id="SM00854"/>
    </source>
</evidence>
<evidence type="ECO:0000256" key="1">
    <source>
        <dbReference type="ARBA" id="ARBA00005662"/>
    </source>
</evidence>
<dbReference type="InterPro" id="IPR019079">
    <property type="entry name" value="Capsule_synth_CapA"/>
</dbReference>
<dbReference type="EMBL" id="BARU01027157">
    <property type="protein sequence ID" value="GAH71061.1"/>
    <property type="molecule type" value="Genomic_DNA"/>
</dbReference>
<dbReference type="SMART" id="SM00854">
    <property type="entry name" value="PGA_cap"/>
    <property type="match status" value="1"/>
</dbReference>
<comment type="similarity">
    <text evidence="1">Belongs to the CapA family.</text>
</comment>
<proteinExistence type="inferred from homology"/>